<comment type="caution">
    <text evidence="2">The sequence shown here is derived from an EMBL/GenBank/DDBJ whole genome shotgun (WGS) entry which is preliminary data.</text>
</comment>
<dbReference type="Pfam" id="PF12323">
    <property type="entry name" value="HTH_OrfB_IS605"/>
    <property type="match status" value="1"/>
</dbReference>
<dbReference type="RefSeq" id="WP_009501319.1">
    <property type="nucleotide sequence ID" value="NZ_ANIN01000001.1"/>
</dbReference>
<name>L2F7N3_9GAMM</name>
<accession>L2F7N3</accession>
<feature type="domain" description="Transposase putative helix-turn-helix" evidence="1">
    <location>
        <begin position="5"/>
        <end position="47"/>
    </location>
</feature>
<evidence type="ECO:0000259" key="1">
    <source>
        <dbReference type="Pfam" id="PF12323"/>
    </source>
</evidence>
<keyword evidence="3" id="KW-1185">Reference proteome</keyword>
<dbReference type="PATRIC" id="fig|1230338.3.peg.188"/>
<dbReference type="AlphaFoldDB" id="L2F7N3"/>
<dbReference type="Proteomes" id="UP000023795">
    <property type="component" value="Unassembled WGS sequence"/>
</dbReference>
<dbReference type="STRING" id="1230338.MOMA_00875"/>
<sequence length="222" mass="25527">MTPIRGHIIRLIPNNKQATYFAKACGIARLAYNWALNEWQKQYKADKEYRDFCLKNNLAIDENKLNKPNEGKLRKQLNSIKRQQFPFMLEVTKCAPQLAIMQLGDGYKRFFKGESKYPQLRKKGIDDRFSLSNDQFKIKQINNKSYIQIPRLGLVKMRENLRFNGKILSAKVFKKGSNWFVSIAVELQDVIKSLPKTNKTVGIDLGIGACVRLEPNGKSGGR</sequence>
<evidence type="ECO:0000313" key="3">
    <source>
        <dbReference type="Proteomes" id="UP000023795"/>
    </source>
</evidence>
<gene>
    <name evidence="2" type="ORF">MOMA_00875</name>
</gene>
<organism evidence="2 3">
    <name type="scientific">Moraxella macacae 0408225</name>
    <dbReference type="NCBI Taxonomy" id="1230338"/>
    <lineage>
        <taxon>Bacteria</taxon>
        <taxon>Pseudomonadati</taxon>
        <taxon>Pseudomonadota</taxon>
        <taxon>Gammaproteobacteria</taxon>
        <taxon>Moraxellales</taxon>
        <taxon>Moraxellaceae</taxon>
        <taxon>Moraxella</taxon>
    </lineage>
</organism>
<proteinExistence type="predicted"/>
<dbReference type="eggNOG" id="COG0675">
    <property type="taxonomic scope" value="Bacteria"/>
</dbReference>
<dbReference type="EMBL" id="ANIN01000001">
    <property type="protein sequence ID" value="ELA08920.1"/>
    <property type="molecule type" value="Genomic_DNA"/>
</dbReference>
<protein>
    <submittedName>
        <fullName evidence="2">Transposase</fullName>
    </submittedName>
</protein>
<reference evidence="2 3" key="1">
    <citation type="journal article" date="2013" name="Genome Announc.">
        <title>Genome Sequence of Moraxella macacae 0408225, a Novel Bacterial Species Isolated from a Cynomolgus Macaque with Epistaxis.</title>
        <authorList>
            <person name="Ladner J.T."/>
            <person name="Whitehouse C.A."/>
            <person name="Koroleva G.I."/>
            <person name="Palacios G.F."/>
        </authorList>
    </citation>
    <scope>NUCLEOTIDE SEQUENCE [LARGE SCALE GENOMIC DNA]</scope>
    <source>
        <strain evidence="2 3">0408225</strain>
    </source>
</reference>
<dbReference type="InterPro" id="IPR021027">
    <property type="entry name" value="Transposase_put_HTH"/>
</dbReference>
<evidence type="ECO:0000313" key="2">
    <source>
        <dbReference type="EMBL" id="ELA08920.1"/>
    </source>
</evidence>